<proteinExistence type="predicted"/>
<accession>A0ABT9G1I9</accession>
<dbReference type="EMBL" id="JAUZEE010000003">
    <property type="protein sequence ID" value="MDP4300355.1"/>
    <property type="molecule type" value="Genomic_DNA"/>
</dbReference>
<sequence length="92" mass="10509">MRIEFDPAKNERNIRERGLSFERAGEFDFAGATIQQDVRKPYPEVRFVALGMLDARLHVLCFTPVAGGVRVISFRKANSREVRDHEQAPPSH</sequence>
<dbReference type="RefSeq" id="WP_305748916.1">
    <property type="nucleotide sequence ID" value="NZ_JAUZEE010000003.1"/>
</dbReference>
<dbReference type="InterPro" id="IPR007460">
    <property type="entry name" value="BrnT_toxin"/>
</dbReference>
<protein>
    <submittedName>
        <fullName evidence="1">BrnT family toxin</fullName>
    </submittedName>
</protein>
<dbReference type="Pfam" id="PF04365">
    <property type="entry name" value="BrnT_toxin"/>
    <property type="match status" value="1"/>
</dbReference>
<reference evidence="1 2" key="1">
    <citation type="submission" date="2023-08" db="EMBL/GenBank/DDBJ databases">
        <authorList>
            <person name="Roldan D.M."/>
            <person name="Menes R.J."/>
        </authorList>
    </citation>
    <scope>NUCLEOTIDE SEQUENCE [LARGE SCALE GENOMIC DNA]</scope>
    <source>
        <strain evidence="1 2">CCM 2812</strain>
    </source>
</reference>
<dbReference type="InterPro" id="IPR038573">
    <property type="entry name" value="BrnT_sf"/>
</dbReference>
<dbReference type="Gene3D" id="3.10.450.530">
    <property type="entry name" value="Ribonuclease toxin, BrnT, of type II toxin-antitoxin system"/>
    <property type="match status" value="1"/>
</dbReference>
<gene>
    <name evidence="1" type="ORF">Q8X39_06870</name>
</gene>
<organism evidence="1 2">
    <name type="scientific">Leptothrix discophora</name>
    <dbReference type="NCBI Taxonomy" id="89"/>
    <lineage>
        <taxon>Bacteria</taxon>
        <taxon>Pseudomonadati</taxon>
        <taxon>Pseudomonadota</taxon>
        <taxon>Betaproteobacteria</taxon>
        <taxon>Burkholderiales</taxon>
        <taxon>Sphaerotilaceae</taxon>
        <taxon>Leptothrix</taxon>
    </lineage>
</organism>
<evidence type="ECO:0000313" key="1">
    <source>
        <dbReference type="EMBL" id="MDP4300355.1"/>
    </source>
</evidence>
<dbReference type="Proteomes" id="UP001235760">
    <property type="component" value="Unassembled WGS sequence"/>
</dbReference>
<keyword evidence="2" id="KW-1185">Reference proteome</keyword>
<comment type="caution">
    <text evidence="1">The sequence shown here is derived from an EMBL/GenBank/DDBJ whole genome shotgun (WGS) entry which is preliminary data.</text>
</comment>
<name>A0ABT9G1I9_LEPDI</name>
<evidence type="ECO:0000313" key="2">
    <source>
        <dbReference type="Proteomes" id="UP001235760"/>
    </source>
</evidence>